<reference evidence="2" key="1">
    <citation type="submission" date="2017-12" db="EMBL/GenBank/DDBJ databases">
        <title>FDA dAtabase for Regulatory Grade micrObial Sequences (FDA-ARGOS): Supporting development and validation of Infectious Disease Dx tests.</title>
        <authorList>
            <person name="Campos J."/>
            <person name="Goldberg B."/>
            <person name="Tallon L."/>
            <person name="Sadzewicz L."/>
            <person name="Sengamalay N."/>
            <person name="Ott S."/>
            <person name="Godinez A."/>
            <person name="Nagaraj S."/>
            <person name="Vavikolanu K."/>
            <person name="Vyas G."/>
            <person name="Nadendla S."/>
            <person name="Aluvathingal J."/>
            <person name="Geyer C."/>
            <person name="Nandy P."/>
            <person name="Hobson J."/>
            <person name="Sichtig H."/>
        </authorList>
    </citation>
    <scope>NUCLEOTIDE SEQUENCE [LARGE SCALE GENOMIC DNA]</scope>
    <source>
        <strain evidence="2">FDAARGOS_79</strain>
    </source>
</reference>
<organism evidence="1 2">
    <name type="scientific">Serratia marcescens</name>
    <dbReference type="NCBI Taxonomy" id="615"/>
    <lineage>
        <taxon>Bacteria</taxon>
        <taxon>Pseudomonadati</taxon>
        <taxon>Pseudomonadota</taxon>
        <taxon>Gammaproteobacteria</taxon>
        <taxon>Enterobacterales</taxon>
        <taxon>Yersiniaceae</taxon>
        <taxon>Serratia</taxon>
    </lineage>
</organism>
<evidence type="ECO:0000313" key="1">
    <source>
        <dbReference type="EMBL" id="PNO69666.1"/>
    </source>
</evidence>
<protein>
    <recommendedName>
        <fullName evidence="3">Apea-like HEPN domain-containing protein</fullName>
    </recommendedName>
</protein>
<evidence type="ECO:0000313" key="2">
    <source>
        <dbReference type="Proteomes" id="UP000030378"/>
    </source>
</evidence>
<accession>A0AAP8TPY5</accession>
<proteinExistence type="predicted"/>
<name>A0AAP8TPY5_SERMA</name>
<sequence length="318" mass="36896">MNFKLISTLRFMNVTGNDLSDFDLLPGVTIVREKEKRLRVLSKEFKDHAGVIEYQHFTNANHVLFADFKNQVFEPSQSSASVLYIWLLWLDMLVFSSWLVKDNCMLCEMAFCNKYTRKNYSEWSNNSLQTLFTLSSGARWVETEFSKEELVEWSLKNDKLQNHLNENGATIIDSFIDSKYSRYGRAFSFIKSARRELNPAMKIAHYCSALESLFSTDSSELSHKLSERVAIFLKDFGYDPLNVFDKVKGFYNIRSKVTHGDSLKSSKVESLPGISEEFDSYLRVIMNEILNSDELMKIFNGDKELFEFYFKKKILVGG</sequence>
<dbReference type="EMBL" id="JTBC02000002">
    <property type="protein sequence ID" value="PNO69666.1"/>
    <property type="molecule type" value="Genomic_DNA"/>
</dbReference>
<gene>
    <name evidence="1" type="ORF">MC70_006485</name>
</gene>
<comment type="caution">
    <text evidence="1">The sequence shown here is derived from an EMBL/GenBank/DDBJ whole genome shotgun (WGS) entry which is preliminary data.</text>
</comment>
<evidence type="ECO:0008006" key="3">
    <source>
        <dbReference type="Google" id="ProtNLM"/>
    </source>
</evidence>
<dbReference type="AlphaFoldDB" id="A0AAP8TPY5"/>
<dbReference type="RefSeq" id="WP_102984376.1">
    <property type="nucleotide sequence ID" value="NZ_JTBC02000002.1"/>
</dbReference>
<dbReference type="Proteomes" id="UP000030378">
    <property type="component" value="Unassembled WGS sequence"/>
</dbReference>